<accession>A0A7C1B638</accession>
<dbReference type="GO" id="GO:0000162">
    <property type="term" value="P:L-tryptophan biosynthetic process"/>
    <property type="evidence" value="ECO:0007669"/>
    <property type="project" value="UniProtKB-UniPathway"/>
</dbReference>
<gene>
    <name evidence="10" type="ORF">ENG09_04700</name>
    <name evidence="11" type="ORF">ENI32_03390</name>
</gene>
<sequence>MKKESVIDEILEKTRARVSELKKRRDIRSQIKSAKRDGRVPVIAEIKPASPLKDLKTISDPAEVVSAMERGGAAGISVLTEPHFFKGSIELLRSVTGMTSLPVLRKDFIIDPIQVMESAVSGADMLLLIAGILTEERLRELYGLAVGLGLTPIVEVHTRSEIELAGFSDIIMINNRNLWDLTVDIRRTEELIGYIDKKIVISASGIKTRSDASRMIDCGADAVLVGSSIMESRDVESKVRELVWGD</sequence>
<evidence type="ECO:0000256" key="6">
    <source>
        <dbReference type="ARBA" id="ARBA00022822"/>
    </source>
</evidence>
<dbReference type="EMBL" id="DQZR01000201">
    <property type="protein sequence ID" value="HDM36532.1"/>
    <property type="molecule type" value="Genomic_DNA"/>
</dbReference>
<dbReference type="InterPro" id="IPR013785">
    <property type="entry name" value="Aldolase_TIM"/>
</dbReference>
<dbReference type="InterPro" id="IPR013798">
    <property type="entry name" value="Indole-3-glycerol_P_synth_dom"/>
</dbReference>
<protein>
    <recommendedName>
        <fullName evidence="3">indole-3-glycerol-phosphate synthase</fullName>
        <ecNumber evidence="3">4.1.1.48</ecNumber>
    </recommendedName>
</protein>
<evidence type="ECO:0000256" key="1">
    <source>
        <dbReference type="ARBA" id="ARBA00001633"/>
    </source>
</evidence>
<keyword evidence="4" id="KW-0028">Amino-acid biosynthesis</keyword>
<dbReference type="CDD" id="cd00331">
    <property type="entry name" value="IGPS"/>
    <property type="match status" value="1"/>
</dbReference>
<keyword evidence="7" id="KW-0057">Aromatic amino acid biosynthesis</keyword>
<dbReference type="GO" id="GO:0004640">
    <property type="term" value="F:phosphoribosylanthranilate isomerase activity"/>
    <property type="evidence" value="ECO:0007669"/>
    <property type="project" value="TreeGrafter"/>
</dbReference>
<dbReference type="AlphaFoldDB" id="A0A7C1B638"/>
<organism evidence="10">
    <name type="scientific">Candidatus Syntropharchaeum butanivorans</name>
    <dbReference type="NCBI Taxonomy" id="1839936"/>
    <lineage>
        <taxon>Archaea</taxon>
        <taxon>Methanobacteriati</taxon>
        <taxon>Methanobacteriota</taxon>
        <taxon>Stenosarchaea group</taxon>
        <taxon>Methanomicrobia</taxon>
        <taxon>Methanosarcinales</taxon>
        <taxon>ANME-2 cluster</taxon>
        <taxon>Candidatus Syntropharchaeum</taxon>
    </lineage>
</organism>
<name>A0A7C1B638_9EURY</name>
<evidence type="ECO:0000256" key="3">
    <source>
        <dbReference type="ARBA" id="ARBA00012362"/>
    </source>
</evidence>
<reference evidence="10" key="1">
    <citation type="journal article" date="2020" name="mSystems">
        <title>Genome- and Community-Level Interaction Insights into Carbon Utilization and Element Cycling Functions of Hydrothermarchaeota in Hydrothermal Sediment.</title>
        <authorList>
            <person name="Zhou Z."/>
            <person name="Liu Y."/>
            <person name="Xu W."/>
            <person name="Pan J."/>
            <person name="Luo Z.H."/>
            <person name="Li M."/>
        </authorList>
    </citation>
    <scope>NUCLEOTIDE SEQUENCE [LARGE SCALE GENOMIC DNA]</scope>
    <source>
        <strain evidence="10">HyVt-185</strain>
        <strain evidence="11">HyVt-386</strain>
    </source>
</reference>
<evidence type="ECO:0000256" key="2">
    <source>
        <dbReference type="ARBA" id="ARBA00004696"/>
    </source>
</evidence>
<evidence type="ECO:0000256" key="5">
    <source>
        <dbReference type="ARBA" id="ARBA00022793"/>
    </source>
</evidence>
<evidence type="ECO:0000259" key="9">
    <source>
        <dbReference type="Pfam" id="PF00218"/>
    </source>
</evidence>
<feature type="domain" description="Indole-3-glycerol phosphate synthase" evidence="9">
    <location>
        <begin position="13"/>
        <end position="242"/>
    </location>
</feature>
<evidence type="ECO:0000313" key="11">
    <source>
        <dbReference type="EMBL" id="HEC56914.1"/>
    </source>
</evidence>
<dbReference type="InterPro" id="IPR045186">
    <property type="entry name" value="Indole-3-glycerol_P_synth"/>
</dbReference>
<evidence type="ECO:0000313" key="10">
    <source>
        <dbReference type="EMBL" id="HDM36532.1"/>
    </source>
</evidence>
<keyword evidence="8" id="KW-0456">Lyase</keyword>
<proteinExistence type="predicted"/>
<comment type="pathway">
    <text evidence="2">Amino-acid biosynthesis; L-tryptophan biosynthesis; L-tryptophan from chorismate: step 4/5.</text>
</comment>
<dbReference type="Proteomes" id="UP000885936">
    <property type="component" value="Unassembled WGS sequence"/>
</dbReference>
<dbReference type="GO" id="GO:0004425">
    <property type="term" value="F:indole-3-glycerol-phosphate synthase activity"/>
    <property type="evidence" value="ECO:0007669"/>
    <property type="project" value="UniProtKB-EC"/>
</dbReference>
<dbReference type="PANTHER" id="PTHR22854">
    <property type="entry name" value="TRYPTOPHAN BIOSYNTHESIS PROTEIN"/>
    <property type="match status" value="1"/>
</dbReference>
<keyword evidence="6" id="KW-0822">Tryptophan biosynthesis</keyword>
<dbReference type="SUPFAM" id="SSF51366">
    <property type="entry name" value="Ribulose-phoshate binding barrel"/>
    <property type="match status" value="1"/>
</dbReference>
<dbReference type="InterPro" id="IPR011060">
    <property type="entry name" value="RibuloseP-bd_barrel"/>
</dbReference>
<dbReference type="UniPathway" id="UPA00035">
    <property type="reaction ID" value="UER00043"/>
</dbReference>
<keyword evidence="5" id="KW-0210">Decarboxylase</keyword>
<evidence type="ECO:0000256" key="8">
    <source>
        <dbReference type="ARBA" id="ARBA00023239"/>
    </source>
</evidence>
<dbReference type="Pfam" id="PF00218">
    <property type="entry name" value="IGPS"/>
    <property type="match status" value="1"/>
</dbReference>
<dbReference type="Gene3D" id="3.20.20.70">
    <property type="entry name" value="Aldolase class I"/>
    <property type="match status" value="1"/>
</dbReference>
<dbReference type="EC" id="4.1.1.48" evidence="3"/>
<dbReference type="EMBL" id="DRIE01000055">
    <property type="protein sequence ID" value="HEC56914.1"/>
    <property type="molecule type" value="Genomic_DNA"/>
</dbReference>
<evidence type="ECO:0000256" key="7">
    <source>
        <dbReference type="ARBA" id="ARBA00023141"/>
    </source>
</evidence>
<dbReference type="PANTHER" id="PTHR22854:SF2">
    <property type="entry name" value="INDOLE-3-GLYCEROL-PHOSPHATE SYNTHASE"/>
    <property type="match status" value="1"/>
</dbReference>
<comment type="catalytic activity">
    <reaction evidence="1">
        <text>1-(2-carboxyphenylamino)-1-deoxy-D-ribulose 5-phosphate + H(+) = (1S,2R)-1-C-(indol-3-yl)glycerol 3-phosphate + CO2 + H2O</text>
        <dbReference type="Rhea" id="RHEA:23476"/>
        <dbReference type="ChEBI" id="CHEBI:15377"/>
        <dbReference type="ChEBI" id="CHEBI:15378"/>
        <dbReference type="ChEBI" id="CHEBI:16526"/>
        <dbReference type="ChEBI" id="CHEBI:58613"/>
        <dbReference type="ChEBI" id="CHEBI:58866"/>
        <dbReference type="EC" id="4.1.1.48"/>
    </reaction>
</comment>
<evidence type="ECO:0000256" key="4">
    <source>
        <dbReference type="ARBA" id="ARBA00022605"/>
    </source>
</evidence>
<comment type="caution">
    <text evidence="10">The sequence shown here is derived from an EMBL/GenBank/DDBJ whole genome shotgun (WGS) entry which is preliminary data.</text>
</comment>
<dbReference type="Proteomes" id="UP000885863">
    <property type="component" value="Unassembled WGS sequence"/>
</dbReference>